<reference evidence="1 2" key="1">
    <citation type="submission" date="2020-08" db="EMBL/GenBank/DDBJ databases">
        <title>Genomic Encyclopedia of Type Strains, Phase IV (KMG-IV): sequencing the most valuable type-strain genomes for metagenomic binning, comparative biology and taxonomic classification.</title>
        <authorList>
            <person name="Goeker M."/>
        </authorList>
    </citation>
    <scope>NUCLEOTIDE SEQUENCE [LARGE SCALE GENOMIC DNA]</scope>
    <source>
        <strain evidence="1 2">DSM 25481</strain>
    </source>
</reference>
<dbReference type="InterPro" id="IPR007439">
    <property type="entry name" value="Chemotax_Pase_CheZ"/>
</dbReference>
<dbReference type="Pfam" id="PF04344">
    <property type="entry name" value="CheZ"/>
    <property type="match status" value="1"/>
</dbReference>
<comment type="caution">
    <text evidence="1">The sequence shown here is derived from an EMBL/GenBank/DDBJ whole genome shotgun (WGS) entry which is preliminary data.</text>
</comment>
<protein>
    <submittedName>
        <fullName evidence="1">Chemotaxis protein CheZ</fullName>
    </submittedName>
</protein>
<dbReference type="GO" id="GO:0003824">
    <property type="term" value="F:catalytic activity"/>
    <property type="evidence" value="ECO:0007669"/>
    <property type="project" value="InterPro"/>
</dbReference>
<name>A0A7W6D989_9HYPH</name>
<evidence type="ECO:0000313" key="1">
    <source>
        <dbReference type="EMBL" id="MBB3974654.1"/>
    </source>
</evidence>
<dbReference type="Gene3D" id="1.10.287.500">
    <property type="entry name" value="Helix hairpin bin"/>
    <property type="match status" value="1"/>
</dbReference>
<dbReference type="SUPFAM" id="SSF75708">
    <property type="entry name" value="Chemotaxis phosphatase CheZ"/>
    <property type="match status" value="1"/>
</dbReference>
<dbReference type="RefSeq" id="WP_183396509.1">
    <property type="nucleotide sequence ID" value="NZ_JACIDR010000007.1"/>
</dbReference>
<dbReference type="EMBL" id="JACIDR010000007">
    <property type="protein sequence ID" value="MBB3974654.1"/>
    <property type="molecule type" value="Genomic_DNA"/>
</dbReference>
<dbReference type="GO" id="GO:0050920">
    <property type="term" value="P:regulation of chemotaxis"/>
    <property type="evidence" value="ECO:0007669"/>
    <property type="project" value="InterPro"/>
</dbReference>
<keyword evidence="2" id="KW-1185">Reference proteome</keyword>
<sequence>MSRGPGGESILKQPFDRVREYVSGKSEGEASFGDVVALAEITADSMQTFFAAIDRTIYRELREIAEYITNLRSEIAHLRAGELQNDRLPKAGEHLGAIVAATEEATNAIMEAAEAMLAASGEDEAAFKKIVNDKVMTIFEACSFQDLTGQRIARVVETLEQIEKRIGRFAAAVKTTAPGAPAAEDPRERRARELLLNGPQDRGVAIEQSDVDALFSEKPARP</sequence>
<dbReference type="Proteomes" id="UP000528964">
    <property type="component" value="Unassembled WGS sequence"/>
</dbReference>
<dbReference type="GO" id="GO:0009288">
    <property type="term" value="C:bacterial-type flagellum"/>
    <property type="evidence" value="ECO:0007669"/>
    <property type="project" value="InterPro"/>
</dbReference>
<gene>
    <name evidence="1" type="ORF">GGR24_003341</name>
</gene>
<proteinExistence type="predicted"/>
<organism evidence="1 2">
    <name type="scientific">Hansschlegelia beijingensis</name>
    <dbReference type="NCBI Taxonomy" id="1133344"/>
    <lineage>
        <taxon>Bacteria</taxon>
        <taxon>Pseudomonadati</taxon>
        <taxon>Pseudomonadota</taxon>
        <taxon>Alphaproteobacteria</taxon>
        <taxon>Hyphomicrobiales</taxon>
        <taxon>Methylopilaceae</taxon>
        <taxon>Hansschlegelia</taxon>
    </lineage>
</organism>
<accession>A0A7W6D989</accession>
<dbReference type="AlphaFoldDB" id="A0A7W6D989"/>
<evidence type="ECO:0000313" key="2">
    <source>
        <dbReference type="Proteomes" id="UP000528964"/>
    </source>
</evidence>